<evidence type="ECO:0000256" key="1">
    <source>
        <dbReference type="SAM" id="MobiDB-lite"/>
    </source>
</evidence>
<dbReference type="Proteomes" id="UP001642360">
    <property type="component" value="Unassembled WGS sequence"/>
</dbReference>
<dbReference type="EMBL" id="CAUOFW020010446">
    <property type="protein sequence ID" value="CAK9188421.1"/>
    <property type="molecule type" value="Genomic_DNA"/>
</dbReference>
<evidence type="ECO:0000313" key="3">
    <source>
        <dbReference type="EMBL" id="CAK9188421.1"/>
    </source>
</evidence>
<dbReference type="PANTHER" id="PTHR15907">
    <property type="entry name" value="DUF614 FAMILY PROTEIN-RELATED"/>
    <property type="match status" value="1"/>
</dbReference>
<evidence type="ECO:0000313" key="4">
    <source>
        <dbReference type="Proteomes" id="UP001642360"/>
    </source>
</evidence>
<proteinExistence type="predicted"/>
<gene>
    <name evidence="2" type="ORF">ILEXP_LOCUS17424</name>
    <name evidence="3" type="ORF">ILEXP_LOCUS59104</name>
</gene>
<dbReference type="Pfam" id="PF04749">
    <property type="entry name" value="PLAC8"/>
    <property type="match status" value="1"/>
</dbReference>
<comment type="caution">
    <text evidence="3">The sequence shown here is derived from an EMBL/GenBank/DDBJ whole genome shotgun (WGS) entry which is preliminary data.</text>
</comment>
<accession>A0ABC8V502</accession>
<feature type="compositionally biased region" description="Polar residues" evidence="1">
    <location>
        <begin position="212"/>
        <end position="233"/>
    </location>
</feature>
<reference evidence="3 4" key="1">
    <citation type="submission" date="2024-02" db="EMBL/GenBank/DDBJ databases">
        <authorList>
            <person name="Vignale AGUSTIN F."/>
            <person name="Sosa J E."/>
            <person name="Modenutti C."/>
        </authorList>
    </citation>
    <scope>NUCLEOTIDE SEQUENCE [LARGE SCALE GENOMIC DNA]</scope>
</reference>
<sequence>MAEGTYVKLTKEEEALQNVTPGELNQAIDVERLTASRCMECGQTLPPNYQPPADEDWTTGIFGCAEDTDSCLTGLFCPCVLFGRNVESLQEDISRTSAGICHVVCVEGGMTLAALTSIFYGVDPNTASNICQGLCFAWWICGIYTGMTRQSLQKKYHLKDSPCDPCMVHCLLHWCALCQEHREMKNHLSDNAVLPTTIVNPPAVQEMRAGMNQENQSSSGEGTGSSNLEIQPL</sequence>
<organism evidence="3 4">
    <name type="scientific">Ilex paraguariensis</name>
    <name type="common">yerba mate</name>
    <dbReference type="NCBI Taxonomy" id="185542"/>
    <lineage>
        <taxon>Eukaryota</taxon>
        <taxon>Viridiplantae</taxon>
        <taxon>Streptophyta</taxon>
        <taxon>Embryophyta</taxon>
        <taxon>Tracheophyta</taxon>
        <taxon>Spermatophyta</taxon>
        <taxon>Magnoliopsida</taxon>
        <taxon>eudicotyledons</taxon>
        <taxon>Gunneridae</taxon>
        <taxon>Pentapetalae</taxon>
        <taxon>asterids</taxon>
        <taxon>campanulids</taxon>
        <taxon>Aquifoliales</taxon>
        <taxon>Aquifoliaceae</taxon>
        <taxon>Ilex</taxon>
    </lineage>
</organism>
<feature type="region of interest" description="Disordered" evidence="1">
    <location>
        <begin position="211"/>
        <end position="233"/>
    </location>
</feature>
<dbReference type="AlphaFoldDB" id="A0ABC8V502"/>
<dbReference type="EMBL" id="CAUOFW020001870">
    <property type="protein sequence ID" value="CAK9149382.1"/>
    <property type="molecule type" value="Genomic_DNA"/>
</dbReference>
<protein>
    <recommendedName>
        <fullName evidence="5">Cell number regulator 6</fullName>
    </recommendedName>
</protein>
<name>A0ABC8V502_9AQUA</name>
<keyword evidence="4" id="KW-1185">Reference proteome</keyword>
<dbReference type="InterPro" id="IPR006461">
    <property type="entry name" value="PLAC_motif_containing"/>
</dbReference>
<dbReference type="NCBIfam" id="TIGR01571">
    <property type="entry name" value="A_thal_Cys_rich"/>
    <property type="match status" value="1"/>
</dbReference>
<evidence type="ECO:0008006" key="5">
    <source>
        <dbReference type="Google" id="ProtNLM"/>
    </source>
</evidence>
<evidence type="ECO:0000313" key="2">
    <source>
        <dbReference type="EMBL" id="CAK9149382.1"/>
    </source>
</evidence>